<feature type="non-terminal residue" evidence="1">
    <location>
        <position position="709"/>
    </location>
</feature>
<gene>
    <name evidence="1" type="ORF">LCGC14_2051230</name>
</gene>
<proteinExistence type="predicted"/>
<organism evidence="1">
    <name type="scientific">marine sediment metagenome</name>
    <dbReference type="NCBI Taxonomy" id="412755"/>
    <lineage>
        <taxon>unclassified sequences</taxon>
        <taxon>metagenomes</taxon>
        <taxon>ecological metagenomes</taxon>
    </lineage>
</organism>
<evidence type="ECO:0008006" key="2">
    <source>
        <dbReference type="Google" id="ProtNLM"/>
    </source>
</evidence>
<dbReference type="EMBL" id="LAZR01024245">
    <property type="protein sequence ID" value="KKL75804.1"/>
    <property type="molecule type" value="Genomic_DNA"/>
</dbReference>
<feature type="non-terminal residue" evidence="1">
    <location>
        <position position="1"/>
    </location>
</feature>
<accession>A0A0F9EP49</accession>
<comment type="caution">
    <text evidence="1">The sequence shown here is derived from an EMBL/GenBank/DDBJ whole genome shotgun (WGS) entry which is preliminary data.</text>
</comment>
<protein>
    <recommendedName>
        <fullName evidence="2">Large polyvalent protein associated domain-containing protein</fullName>
    </recommendedName>
</protein>
<dbReference type="AlphaFoldDB" id="A0A0F9EP49"/>
<evidence type="ECO:0000313" key="1">
    <source>
        <dbReference type="EMBL" id="KKL75804.1"/>
    </source>
</evidence>
<sequence>EQARLFGQRLMNSVSVEAPFVRQGAPETGFRFKNWFSERAVHEEQVLDIIKKIRKQRLTQAEELDAILASESRTKFDRSTGKVRQEAKRLRDYLDEKRSQYKKHGELEKGFVENMADRLEVMIAGAESTPQVEAIREIITDLRSGEIRFTHIPTALWFESFIGRDPSGAGRWLRLNVKQLRKNLTIAGLIERGIVDPAEMRLSDIYASYGRRAGRDFALLEIRKAMEAEGLASRTKQPGMESLPRGSDAAKRLGFLKGWYIKPFALEYLTDFVTTAGKYHKIGPILGEIKMAQFFNPLFLPMYDVFQGAMLGTFRSIRRTPGAVFRGIRSAIKKDAAYWEAKSNGLASKPFSTTFDEFMINTVRTREGNALVQSLKGILKIRGKPGILQKIPVLNEFYRASWQTAWKLDETIRMMSYHFLRGKKLSPRDSAQLAAQFHADYASVPPRSRQLLNKIFFTPTFKMVMFNLHQKMYRSAIRSIAQPLTFGKVKANKIDRIRLGAVITVGAMAQGIDYYMTQQGWKRDVWGVKYSLQVDTEEGPREITLSFPNPATMWIKYGGRAMKALQQEGTSMRAFVAFLGMNRWELHPLYRAGYTFLENRNNAVYNPFDTIDKQGRDTAIFFTKEMIGIFRGVSETIQGGRPESPNVPRREELKKALPQMLDLLVMLKLAFASKRTPLANRVSFSLNQIQKELRGLARLKQLTPERIQN</sequence>
<reference evidence="1" key="1">
    <citation type="journal article" date="2015" name="Nature">
        <title>Complex archaea that bridge the gap between prokaryotes and eukaryotes.</title>
        <authorList>
            <person name="Spang A."/>
            <person name="Saw J.H."/>
            <person name="Jorgensen S.L."/>
            <person name="Zaremba-Niedzwiedzka K."/>
            <person name="Martijn J."/>
            <person name="Lind A.E."/>
            <person name="van Eijk R."/>
            <person name="Schleper C."/>
            <person name="Guy L."/>
            <person name="Ettema T.J."/>
        </authorList>
    </citation>
    <scope>NUCLEOTIDE SEQUENCE</scope>
</reference>
<name>A0A0F9EP49_9ZZZZ</name>